<accession>A0A6L6PVF9</accession>
<feature type="transmembrane region" description="Helical" evidence="1">
    <location>
        <begin position="67"/>
        <end position="86"/>
    </location>
</feature>
<dbReference type="Proteomes" id="UP000484015">
    <property type="component" value="Unassembled WGS sequence"/>
</dbReference>
<feature type="transmembrane region" description="Helical" evidence="1">
    <location>
        <begin position="153"/>
        <end position="174"/>
    </location>
</feature>
<dbReference type="EMBL" id="WNLA01000001">
    <property type="protein sequence ID" value="MTW00988.1"/>
    <property type="molecule type" value="Genomic_DNA"/>
</dbReference>
<evidence type="ECO:0000313" key="2">
    <source>
        <dbReference type="EMBL" id="MTW00988.1"/>
    </source>
</evidence>
<dbReference type="AlphaFoldDB" id="A0A6L6PVF9"/>
<keyword evidence="1" id="KW-0472">Membrane</keyword>
<gene>
    <name evidence="2" type="ORF">GM668_02685</name>
</gene>
<evidence type="ECO:0000256" key="1">
    <source>
        <dbReference type="SAM" id="Phobius"/>
    </source>
</evidence>
<keyword evidence="1" id="KW-0812">Transmembrane</keyword>
<reference evidence="2 3" key="1">
    <citation type="submission" date="2019-11" db="EMBL/GenBank/DDBJ databases">
        <title>Type strains purchased from KCTC, JCM and DSMZ.</title>
        <authorList>
            <person name="Lu H."/>
        </authorList>
    </citation>
    <scope>NUCLEOTIDE SEQUENCE [LARGE SCALE GENOMIC DNA]</scope>
    <source>
        <strain evidence="2 3">KCTC 42409</strain>
    </source>
</reference>
<keyword evidence="3" id="KW-1185">Reference proteome</keyword>
<proteinExistence type="predicted"/>
<evidence type="ECO:0000313" key="3">
    <source>
        <dbReference type="Proteomes" id="UP000484015"/>
    </source>
</evidence>
<comment type="caution">
    <text evidence="2">The sequence shown here is derived from an EMBL/GenBank/DDBJ whole genome shotgun (WGS) entry which is preliminary data.</text>
</comment>
<dbReference type="RefSeq" id="WP_155437357.1">
    <property type="nucleotide sequence ID" value="NZ_WNLA01000001.1"/>
</dbReference>
<organism evidence="2 3">
    <name type="scientific">Pseudoduganella ginsengisoli</name>
    <dbReference type="NCBI Taxonomy" id="1462440"/>
    <lineage>
        <taxon>Bacteria</taxon>
        <taxon>Pseudomonadati</taxon>
        <taxon>Pseudomonadota</taxon>
        <taxon>Betaproteobacteria</taxon>
        <taxon>Burkholderiales</taxon>
        <taxon>Oxalobacteraceae</taxon>
        <taxon>Telluria group</taxon>
        <taxon>Pseudoduganella</taxon>
    </lineage>
</organism>
<feature type="transmembrane region" description="Helical" evidence="1">
    <location>
        <begin position="122"/>
        <end position="141"/>
    </location>
</feature>
<feature type="transmembrane region" description="Helical" evidence="1">
    <location>
        <begin position="39"/>
        <end position="61"/>
    </location>
</feature>
<dbReference type="OrthoDB" id="8777999at2"/>
<protein>
    <submittedName>
        <fullName evidence="2">Uncharacterized protein</fullName>
    </submittedName>
</protein>
<keyword evidence="1" id="KW-1133">Transmembrane helix</keyword>
<sequence>MNEDDIKNLWRSAPAAGSVTPLQEADLAKRARRFQRRIAFRNFTEYAAALLVCAGFVFYLWEFPDPLMRAGSLLSIFGTLVVVWQLHRRASSRPMPGEESALPSRDFHRAELVRQRDALRSVWLWYVGPLVPGMVVFRMGVNANPDPSLPFARGWAAEGFIACVILGVILLNLYGAHKLQRQIDQLDQIDS</sequence>
<name>A0A6L6PVF9_9BURK</name>